<organism evidence="1">
    <name type="scientific">bioreactor metagenome</name>
    <dbReference type="NCBI Taxonomy" id="1076179"/>
    <lineage>
        <taxon>unclassified sequences</taxon>
        <taxon>metagenomes</taxon>
        <taxon>ecological metagenomes</taxon>
    </lineage>
</organism>
<name>A0A645AX94_9ZZZZ</name>
<dbReference type="EMBL" id="VSSQ01016484">
    <property type="protein sequence ID" value="MPM57865.1"/>
    <property type="molecule type" value="Genomic_DNA"/>
</dbReference>
<evidence type="ECO:0000313" key="1">
    <source>
        <dbReference type="EMBL" id="MPM57865.1"/>
    </source>
</evidence>
<dbReference type="AlphaFoldDB" id="A0A645AX94"/>
<gene>
    <name evidence="1" type="ORF">SDC9_104689</name>
</gene>
<comment type="caution">
    <text evidence="1">The sequence shown here is derived from an EMBL/GenBank/DDBJ whole genome shotgun (WGS) entry which is preliminary data.</text>
</comment>
<protein>
    <submittedName>
        <fullName evidence="1">Uncharacterized protein</fullName>
    </submittedName>
</protein>
<accession>A0A645AX94</accession>
<proteinExistence type="predicted"/>
<reference evidence="1" key="1">
    <citation type="submission" date="2019-08" db="EMBL/GenBank/DDBJ databases">
        <authorList>
            <person name="Kucharzyk K."/>
            <person name="Murdoch R.W."/>
            <person name="Higgins S."/>
            <person name="Loffler F."/>
        </authorList>
    </citation>
    <scope>NUCLEOTIDE SEQUENCE</scope>
</reference>
<sequence length="87" mass="9935">MKLAYNIENGEIGAFGEALEIENYVVIDENIKKYILTNCVKLKKESCVTGKIVTIEDFEELKTIVEKGIEDFMLDIEYRVSKIELGV</sequence>